<dbReference type="GO" id="GO:0015293">
    <property type="term" value="F:symporter activity"/>
    <property type="evidence" value="ECO:0007669"/>
    <property type="project" value="TreeGrafter"/>
</dbReference>
<dbReference type="Gene3D" id="1.20.1730.10">
    <property type="entry name" value="Sodium/glucose cotransporter"/>
    <property type="match status" value="1"/>
</dbReference>
<dbReference type="OrthoDB" id="6261780at2759"/>
<dbReference type="PANTHER" id="PTHR42985:SF40">
    <property type="entry name" value="LD47995P-RELATED"/>
    <property type="match status" value="1"/>
</dbReference>
<evidence type="ECO:0000256" key="12">
    <source>
        <dbReference type="SAM" id="Phobius"/>
    </source>
</evidence>
<feature type="transmembrane region" description="Helical" evidence="12">
    <location>
        <begin position="222"/>
        <end position="249"/>
    </location>
</feature>
<dbReference type="PROSITE" id="PS50283">
    <property type="entry name" value="NA_SOLUT_SYMP_3"/>
    <property type="match status" value="1"/>
</dbReference>
<name>A0A7R9LP24_9ACAR</name>
<keyword evidence="3" id="KW-0813">Transport</keyword>
<dbReference type="GO" id="GO:0006814">
    <property type="term" value="P:sodium ion transport"/>
    <property type="evidence" value="ECO:0007669"/>
    <property type="project" value="UniProtKB-KW"/>
</dbReference>
<feature type="transmembrane region" description="Helical" evidence="12">
    <location>
        <begin position="197"/>
        <end position="216"/>
    </location>
</feature>
<evidence type="ECO:0000256" key="2">
    <source>
        <dbReference type="ARBA" id="ARBA00006434"/>
    </source>
</evidence>
<feature type="non-terminal residue" evidence="13">
    <location>
        <position position="329"/>
    </location>
</feature>
<reference evidence="13" key="1">
    <citation type="submission" date="2020-11" db="EMBL/GenBank/DDBJ databases">
        <authorList>
            <person name="Tran Van P."/>
        </authorList>
    </citation>
    <scope>NUCLEOTIDE SEQUENCE</scope>
</reference>
<evidence type="ECO:0000256" key="6">
    <source>
        <dbReference type="ARBA" id="ARBA00022989"/>
    </source>
</evidence>
<comment type="similarity">
    <text evidence="2 11">Belongs to the sodium:solute symporter (SSF) (TC 2.A.21) family.</text>
</comment>
<keyword evidence="9 12" id="KW-0472">Membrane</keyword>
<keyword evidence="14" id="KW-1185">Reference proteome</keyword>
<gene>
    <name evidence="13" type="ORF">OSB1V03_LOCUS20342</name>
</gene>
<dbReference type="Proteomes" id="UP000759131">
    <property type="component" value="Unassembled WGS sequence"/>
</dbReference>
<evidence type="ECO:0000256" key="5">
    <source>
        <dbReference type="ARBA" id="ARBA00022692"/>
    </source>
</evidence>
<feature type="transmembrane region" description="Helical" evidence="12">
    <location>
        <begin position="93"/>
        <end position="116"/>
    </location>
</feature>
<dbReference type="AlphaFoldDB" id="A0A7R9LP24"/>
<organism evidence="13">
    <name type="scientific">Medioppia subpectinata</name>
    <dbReference type="NCBI Taxonomy" id="1979941"/>
    <lineage>
        <taxon>Eukaryota</taxon>
        <taxon>Metazoa</taxon>
        <taxon>Ecdysozoa</taxon>
        <taxon>Arthropoda</taxon>
        <taxon>Chelicerata</taxon>
        <taxon>Arachnida</taxon>
        <taxon>Acari</taxon>
        <taxon>Acariformes</taxon>
        <taxon>Sarcoptiformes</taxon>
        <taxon>Oribatida</taxon>
        <taxon>Brachypylina</taxon>
        <taxon>Oppioidea</taxon>
        <taxon>Oppiidae</taxon>
        <taxon>Medioppia</taxon>
    </lineage>
</organism>
<keyword evidence="5 12" id="KW-0812">Transmembrane</keyword>
<accession>A0A7R9LP24</accession>
<comment type="subcellular location">
    <subcellularLocation>
        <location evidence="1">Cell membrane</location>
        <topology evidence="1">Multi-pass membrane protein</topology>
    </subcellularLocation>
</comment>
<keyword evidence="6 12" id="KW-1133">Transmembrane helix</keyword>
<dbReference type="Pfam" id="PF00474">
    <property type="entry name" value="SSF"/>
    <property type="match status" value="1"/>
</dbReference>
<sequence length="329" mass="36056">MFLGVLMVIVQGAIEVGGLREMWDINQRGGRLIFVNLDIDLYNNNNVWNVIIGTTIIWSANYCVLQTQVQRYCSLGSMQTAKSVVFTSTVRTLYWNLLGLIVLALMAVMSGMAIFAKYHDCDPITLGFIKRPDQLMPYFVMDTLAKYPGLPGLFVACVFSGSLSTLSSGFNAMAAITWEDIIKPRIRCNDDKQALNITKIIALSYGLLAIAMSFGVGNAGTVFQASIALVGSMIGPLFALFTLGILYPYATAPGSLIGFICGILFSLFVSIGSLLIPRPKVSLPTTTDECPPDVVNDVYSRHTLFPNSSYISSYDNPKGWSQLFHISYL</sequence>
<keyword evidence="7" id="KW-0915">Sodium</keyword>
<evidence type="ECO:0000256" key="8">
    <source>
        <dbReference type="ARBA" id="ARBA00023065"/>
    </source>
</evidence>
<protein>
    <recommendedName>
        <fullName evidence="15">Sodium-coupled monocarboxylate transporter 1</fullName>
    </recommendedName>
</protein>
<evidence type="ECO:0008006" key="15">
    <source>
        <dbReference type="Google" id="ProtNLM"/>
    </source>
</evidence>
<evidence type="ECO:0000256" key="7">
    <source>
        <dbReference type="ARBA" id="ARBA00023053"/>
    </source>
</evidence>
<dbReference type="InterPro" id="IPR038377">
    <property type="entry name" value="Na/Glc_symporter_sf"/>
</dbReference>
<dbReference type="GO" id="GO:0005886">
    <property type="term" value="C:plasma membrane"/>
    <property type="evidence" value="ECO:0007669"/>
    <property type="project" value="UniProtKB-SubCell"/>
</dbReference>
<keyword evidence="4" id="KW-1003">Cell membrane</keyword>
<proteinExistence type="inferred from homology"/>
<evidence type="ECO:0000313" key="14">
    <source>
        <dbReference type="Proteomes" id="UP000759131"/>
    </source>
</evidence>
<keyword evidence="10" id="KW-0739">Sodium transport</keyword>
<dbReference type="EMBL" id="OC887751">
    <property type="protein sequence ID" value="CAD7645089.1"/>
    <property type="molecule type" value="Genomic_DNA"/>
</dbReference>
<keyword evidence="8" id="KW-0406">Ion transport</keyword>
<feature type="transmembrane region" description="Helical" evidence="12">
    <location>
        <begin position="256"/>
        <end position="276"/>
    </location>
</feature>
<feature type="transmembrane region" description="Helical" evidence="12">
    <location>
        <begin position="153"/>
        <end position="176"/>
    </location>
</feature>
<evidence type="ECO:0000256" key="11">
    <source>
        <dbReference type="RuleBase" id="RU362091"/>
    </source>
</evidence>
<evidence type="ECO:0000256" key="1">
    <source>
        <dbReference type="ARBA" id="ARBA00004651"/>
    </source>
</evidence>
<evidence type="ECO:0000256" key="9">
    <source>
        <dbReference type="ARBA" id="ARBA00023136"/>
    </source>
</evidence>
<evidence type="ECO:0000256" key="3">
    <source>
        <dbReference type="ARBA" id="ARBA00022448"/>
    </source>
</evidence>
<dbReference type="InterPro" id="IPR001734">
    <property type="entry name" value="Na/solute_symporter"/>
</dbReference>
<dbReference type="InterPro" id="IPR051163">
    <property type="entry name" value="Sodium:Solute_Symporter_SSF"/>
</dbReference>
<evidence type="ECO:0000313" key="13">
    <source>
        <dbReference type="EMBL" id="CAD7645089.1"/>
    </source>
</evidence>
<evidence type="ECO:0000256" key="4">
    <source>
        <dbReference type="ARBA" id="ARBA00022475"/>
    </source>
</evidence>
<dbReference type="EMBL" id="CAJPIZ010033176">
    <property type="protein sequence ID" value="CAG2120395.1"/>
    <property type="molecule type" value="Genomic_DNA"/>
</dbReference>
<evidence type="ECO:0000256" key="10">
    <source>
        <dbReference type="ARBA" id="ARBA00023201"/>
    </source>
</evidence>
<dbReference type="PANTHER" id="PTHR42985">
    <property type="entry name" value="SODIUM-COUPLED MONOCARBOXYLATE TRANSPORTER"/>
    <property type="match status" value="1"/>
</dbReference>